<organism evidence="1 2">
    <name type="scientific">Mytilus coruscus</name>
    <name type="common">Sea mussel</name>
    <dbReference type="NCBI Taxonomy" id="42192"/>
    <lineage>
        <taxon>Eukaryota</taxon>
        <taxon>Metazoa</taxon>
        <taxon>Spiralia</taxon>
        <taxon>Lophotrochozoa</taxon>
        <taxon>Mollusca</taxon>
        <taxon>Bivalvia</taxon>
        <taxon>Autobranchia</taxon>
        <taxon>Pteriomorphia</taxon>
        <taxon>Mytilida</taxon>
        <taxon>Mytiloidea</taxon>
        <taxon>Mytilidae</taxon>
        <taxon>Mytilinae</taxon>
        <taxon>Mytilus</taxon>
    </lineage>
</organism>
<dbReference type="EMBL" id="CACVKT020007119">
    <property type="protein sequence ID" value="CAC5405677.1"/>
    <property type="molecule type" value="Genomic_DNA"/>
</dbReference>
<evidence type="ECO:0000313" key="1">
    <source>
        <dbReference type="EMBL" id="CAC5405677.1"/>
    </source>
</evidence>
<dbReference type="AlphaFoldDB" id="A0A6J8DDD4"/>
<gene>
    <name evidence="1" type="ORF">MCOR_39343</name>
</gene>
<proteinExistence type="predicted"/>
<evidence type="ECO:0000313" key="2">
    <source>
        <dbReference type="Proteomes" id="UP000507470"/>
    </source>
</evidence>
<accession>A0A6J8DDD4</accession>
<dbReference type="PANTHER" id="PTHR35558:SF1">
    <property type="entry name" value="ENDONUCLEASE_EXONUCLEASE_PHOSPHATASE DOMAIN-CONTAINING PROTEIN"/>
    <property type="match status" value="1"/>
</dbReference>
<name>A0A6J8DDD4_MYTCO</name>
<protein>
    <submittedName>
        <fullName evidence="1">Uncharacterized protein</fullName>
    </submittedName>
</protein>
<sequence>MMKFDMDIVKDRKPECVILLAGETPANISNLNQEAEVQRHVDCLTNNIQDNEDQSLQNNDTTIEVDIPEVQAMRPIFGKTQQGQSEFVSCSLETWCNIPDKIKEQIWAGRYIEFHSLLEDKDTKYKLQLVQGAHNPELSITEERNRKALSLNQWLTTWNKFTALICTKKP</sequence>
<reference evidence="1 2" key="1">
    <citation type="submission" date="2020-06" db="EMBL/GenBank/DDBJ databases">
        <authorList>
            <person name="Li R."/>
            <person name="Bekaert M."/>
        </authorList>
    </citation>
    <scope>NUCLEOTIDE SEQUENCE [LARGE SCALE GENOMIC DNA]</scope>
    <source>
        <strain evidence="2">wild</strain>
    </source>
</reference>
<dbReference type="Proteomes" id="UP000507470">
    <property type="component" value="Unassembled WGS sequence"/>
</dbReference>
<dbReference type="PANTHER" id="PTHR35558">
    <property type="entry name" value="SGNH_HYDRO DOMAIN-CONTAINING PROTEIN"/>
    <property type="match status" value="1"/>
</dbReference>
<keyword evidence="2" id="KW-1185">Reference proteome</keyword>